<protein>
    <submittedName>
        <fullName evidence="1">Putative secreted peptide</fullName>
    </submittedName>
</protein>
<reference evidence="1" key="1">
    <citation type="submission" date="2018-01" db="EMBL/GenBank/DDBJ databases">
        <title>An insight into the sialome of Amazonian anophelines.</title>
        <authorList>
            <person name="Ribeiro J.M."/>
            <person name="Scarpassa V."/>
            <person name="Calvo E."/>
        </authorList>
    </citation>
    <scope>NUCLEOTIDE SEQUENCE</scope>
    <source>
        <tissue evidence="1">Salivary glands</tissue>
    </source>
</reference>
<proteinExistence type="predicted"/>
<dbReference type="AlphaFoldDB" id="A0A2M3ZRF7"/>
<sequence>MVVERVLQLLWSILTSSGLQQIGRKIRLTDCGGFCAGSERSRRLRFVVVELTLATYTSASYTCGEKIGKEAQHL</sequence>
<evidence type="ECO:0000313" key="1">
    <source>
        <dbReference type="EMBL" id="MBW31072.1"/>
    </source>
</evidence>
<dbReference type="EMBL" id="GGFM01010321">
    <property type="protein sequence ID" value="MBW31072.1"/>
    <property type="molecule type" value="Transcribed_RNA"/>
</dbReference>
<accession>A0A2M3ZRF7</accession>
<name>A0A2M3ZRF7_9DIPT</name>
<organism evidence="1">
    <name type="scientific">Anopheles braziliensis</name>
    <dbReference type="NCBI Taxonomy" id="58242"/>
    <lineage>
        <taxon>Eukaryota</taxon>
        <taxon>Metazoa</taxon>
        <taxon>Ecdysozoa</taxon>
        <taxon>Arthropoda</taxon>
        <taxon>Hexapoda</taxon>
        <taxon>Insecta</taxon>
        <taxon>Pterygota</taxon>
        <taxon>Neoptera</taxon>
        <taxon>Endopterygota</taxon>
        <taxon>Diptera</taxon>
        <taxon>Nematocera</taxon>
        <taxon>Culicoidea</taxon>
        <taxon>Culicidae</taxon>
        <taxon>Anophelinae</taxon>
        <taxon>Anopheles</taxon>
    </lineage>
</organism>